<dbReference type="InterPro" id="IPR001645">
    <property type="entry name" value="Folylpolyglutamate_synth"/>
</dbReference>
<evidence type="ECO:0000259" key="8">
    <source>
        <dbReference type="Pfam" id="PF08245"/>
    </source>
</evidence>
<dbReference type="PIRSF" id="PIRSF001563">
    <property type="entry name" value="Folylpolyglu_synth"/>
    <property type="match status" value="1"/>
</dbReference>
<comment type="catalytic activity">
    <reaction evidence="7">
        <text>7,8-dihydropteroate + L-glutamate + ATP = 7,8-dihydrofolate + ADP + phosphate + H(+)</text>
        <dbReference type="Rhea" id="RHEA:23584"/>
        <dbReference type="ChEBI" id="CHEBI:15378"/>
        <dbReference type="ChEBI" id="CHEBI:17839"/>
        <dbReference type="ChEBI" id="CHEBI:29985"/>
        <dbReference type="ChEBI" id="CHEBI:30616"/>
        <dbReference type="ChEBI" id="CHEBI:43474"/>
        <dbReference type="ChEBI" id="CHEBI:57451"/>
        <dbReference type="ChEBI" id="CHEBI:456216"/>
        <dbReference type="EC" id="6.3.2.12"/>
    </reaction>
</comment>
<keyword evidence="7" id="KW-0554">One-carbon metabolism</keyword>
<dbReference type="InterPro" id="IPR018109">
    <property type="entry name" value="Folylpolyglutamate_synth_CS"/>
</dbReference>
<evidence type="ECO:0000256" key="6">
    <source>
        <dbReference type="ARBA" id="ARBA00022842"/>
    </source>
</evidence>
<dbReference type="PROSITE" id="PS01011">
    <property type="entry name" value="FOLYLPOLYGLU_SYNT_1"/>
    <property type="match status" value="1"/>
</dbReference>
<name>A0A4T0WXQ7_9ASCO</name>
<dbReference type="PANTHER" id="PTHR11136:SF0">
    <property type="entry name" value="DIHYDROFOLATE SYNTHETASE-RELATED"/>
    <property type="match status" value="1"/>
</dbReference>
<evidence type="ECO:0000256" key="5">
    <source>
        <dbReference type="ARBA" id="ARBA00022840"/>
    </source>
</evidence>
<evidence type="ECO:0000256" key="2">
    <source>
        <dbReference type="ARBA" id="ARBA00022598"/>
    </source>
</evidence>
<dbReference type="Gene3D" id="3.90.190.20">
    <property type="entry name" value="Mur ligase, C-terminal domain"/>
    <property type="match status" value="1"/>
</dbReference>
<keyword evidence="2 7" id="KW-0436">Ligase</keyword>
<dbReference type="GO" id="GO:0005829">
    <property type="term" value="C:cytosol"/>
    <property type="evidence" value="ECO:0007669"/>
    <property type="project" value="TreeGrafter"/>
</dbReference>
<dbReference type="PANTHER" id="PTHR11136">
    <property type="entry name" value="FOLYLPOLYGLUTAMATE SYNTHASE-RELATED"/>
    <property type="match status" value="1"/>
</dbReference>
<sequence>MPLDLQLHRVQSLLRHLNNPHYKPKFIHVAGTNGKGSVCSYISHILTAAGIKNGRFNSPHLITPRDSIQINNLSVSRTVYEKFKVMIQDIDKKYNVGCTEFELLTCTAFQIFAECNVDIAIMEVGVGGRLDATNVIPAEKTMVVGITKIALDHQGLLGNNLREIASQKLGIFKKDVPAVIDGTNDKSVLEEAEKEAKHVGCNLYVTKKEDCWVKPKLLGNYQYDNLAVALKMISLVEDYSIGSELVKTGVEKTIWPGRLQTYKLEHAKVDINDDGFTPVLLDGAHNTSAANELGKYLGSIRGNSGFVYVIAITKGKDLTSLFQSIINENDIVIFTQFAENIEGMPWIEPFLASELRDELTNQAIPLTDIKVINNVKDALKTAIQISQKENKKIVVCGSLYLVADVFRL</sequence>
<dbReference type="PROSITE" id="PS01012">
    <property type="entry name" value="FOLYLPOLYGLU_SYNT_2"/>
    <property type="match status" value="1"/>
</dbReference>
<evidence type="ECO:0000313" key="10">
    <source>
        <dbReference type="Proteomes" id="UP000307173"/>
    </source>
</evidence>
<organism evidence="9 10">
    <name type="scientific">Pichia inconspicua</name>
    <dbReference type="NCBI Taxonomy" id="52247"/>
    <lineage>
        <taxon>Eukaryota</taxon>
        <taxon>Fungi</taxon>
        <taxon>Dikarya</taxon>
        <taxon>Ascomycota</taxon>
        <taxon>Saccharomycotina</taxon>
        <taxon>Pichiomycetes</taxon>
        <taxon>Pichiales</taxon>
        <taxon>Pichiaceae</taxon>
        <taxon>Pichia</taxon>
    </lineage>
</organism>
<keyword evidence="3" id="KW-0479">Metal-binding</keyword>
<dbReference type="EMBL" id="SELW01000609">
    <property type="protein sequence ID" value="TID18614.1"/>
    <property type="molecule type" value="Genomic_DNA"/>
</dbReference>
<keyword evidence="6" id="KW-0460">Magnesium</keyword>
<dbReference type="Pfam" id="PF08245">
    <property type="entry name" value="Mur_ligase_M"/>
    <property type="match status" value="1"/>
</dbReference>
<keyword evidence="4 7" id="KW-0547">Nucleotide-binding</keyword>
<dbReference type="SUPFAM" id="SSF53623">
    <property type="entry name" value="MurD-like peptide ligases, catalytic domain"/>
    <property type="match status" value="1"/>
</dbReference>
<evidence type="ECO:0000256" key="4">
    <source>
        <dbReference type="ARBA" id="ARBA00022741"/>
    </source>
</evidence>
<accession>A0A4T0WXQ7</accession>
<evidence type="ECO:0000256" key="7">
    <source>
        <dbReference type="PIRNR" id="PIRNR001563"/>
    </source>
</evidence>
<evidence type="ECO:0000256" key="1">
    <source>
        <dbReference type="ARBA" id="ARBA00008276"/>
    </source>
</evidence>
<dbReference type="AlphaFoldDB" id="A0A4T0WXQ7"/>
<dbReference type="STRING" id="52247.A0A4T0WXQ7"/>
<dbReference type="GO" id="GO:0046872">
    <property type="term" value="F:metal ion binding"/>
    <property type="evidence" value="ECO:0007669"/>
    <property type="project" value="UniProtKB-KW"/>
</dbReference>
<proteinExistence type="inferred from homology"/>
<dbReference type="UniPathway" id="UPA00850"/>
<comment type="pathway">
    <text evidence="7">Cofactor biosynthesis; tetrahydrofolylpolyglutamate biosynthesis.</text>
</comment>
<dbReference type="EC" id="6.3.2.12" evidence="7"/>
<dbReference type="GO" id="GO:0004326">
    <property type="term" value="F:tetrahydrofolylpolyglutamate synthase activity"/>
    <property type="evidence" value="ECO:0007669"/>
    <property type="project" value="InterPro"/>
</dbReference>
<feature type="domain" description="Mur ligase central" evidence="8">
    <location>
        <begin position="29"/>
        <end position="202"/>
    </location>
</feature>
<reference evidence="9 10" key="1">
    <citation type="journal article" date="2019" name="Front. Genet.">
        <title>Whole-Genome Sequencing of the Opportunistic Yeast Pathogen Candida inconspicua Uncovers Its Hybrid Origin.</title>
        <authorList>
            <person name="Mixao V."/>
            <person name="Hansen A.P."/>
            <person name="Saus E."/>
            <person name="Boekhout T."/>
            <person name="Lass-Florl C."/>
            <person name="Gabaldon T."/>
        </authorList>
    </citation>
    <scope>NUCLEOTIDE SEQUENCE [LARGE SCALE GENOMIC DNA]</scope>
    <source>
        <strain evidence="9 10">CBS 180</strain>
    </source>
</reference>
<dbReference type="GO" id="GO:0008841">
    <property type="term" value="F:dihydrofolate synthase activity"/>
    <property type="evidence" value="ECO:0007669"/>
    <property type="project" value="UniProtKB-EC"/>
</dbReference>
<evidence type="ECO:0000313" key="9">
    <source>
        <dbReference type="EMBL" id="TID18614.1"/>
    </source>
</evidence>
<dbReference type="InterPro" id="IPR036615">
    <property type="entry name" value="Mur_ligase_C_dom_sf"/>
</dbReference>
<gene>
    <name evidence="9" type="ORF">CANINC_003864</name>
</gene>
<dbReference type="GO" id="GO:0006730">
    <property type="term" value="P:one-carbon metabolic process"/>
    <property type="evidence" value="ECO:0007669"/>
    <property type="project" value="UniProtKB-KW"/>
</dbReference>
<comment type="caution">
    <text evidence="9">The sequence shown here is derived from an EMBL/GenBank/DDBJ whole genome shotgun (WGS) entry which is preliminary data.</text>
</comment>
<dbReference type="GO" id="GO:0005524">
    <property type="term" value="F:ATP binding"/>
    <property type="evidence" value="ECO:0007669"/>
    <property type="project" value="UniProtKB-KW"/>
</dbReference>
<dbReference type="InterPro" id="IPR013221">
    <property type="entry name" value="Mur_ligase_cen"/>
</dbReference>
<dbReference type="GO" id="GO:0005739">
    <property type="term" value="C:mitochondrion"/>
    <property type="evidence" value="ECO:0007669"/>
    <property type="project" value="TreeGrafter"/>
</dbReference>
<keyword evidence="10" id="KW-1185">Reference proteome</keyword>
<dbReference type="Proteomes" id="UP000307173">
    <property type="component" value="Unassembled WGS sequence"/>
</dbReference>
<dbReference type="OrthoDB" id="5212574at2759"/>
<keyword evidence="5 7" id="KW-0067">ATP-binding</keyword>
<comment type="similarity">
    <text evidence="1 7">Belongs to the folylpolyglutamate synthase family.</text>
</comment>
<evidence type="ECO:0000256" key="3">
    <source>
        <dbReference type="ARBA" id="ARBA00022723"/>
    </source>
</evidence>
<dbReference type="Gene3D" id="3.40.1190.10">
    <property type="entry name" value="Mur-like, catalytic domain"/>
    <property type="match status" value="1"/>
</dbReference>
<dbReference type="InterPro" id="IPR036565">
    <property type="entry name" value="Mur-like_cat_sf"/>
</dbReference>
<protein>
    <recommendedName>
        <fullName evidence="7">Dihydrofolate synthetase</fullName>
        <ecNumber evidence="7">6.3.2.12</ecNumber>
    </recommendedName>
</protein>
<dbReference type="SUPFAM" id="SSF53244">
    <property type="entry name" value="MurD-like peptide ligases, peptide-binding domain"/>
    <property type="match status" value="1"/>
</dbReference>
<dbReference type="NCBIfam" id="TIGR01499">
    <property type="entry name" value="folC"/>
    <property type="match status" value="1"/>
</dbReference>